<protein>
    <submittedName>
        <fullName evidence="4">Uncharacterized protein</fullName>
    </submittedName>
</protein>
<dbReference type="PANTHER" id="PTHR43521:SF7">
    <property type="entry name" value="DELTA-1-PYRROLINE-5-CARBOXYLATE DEHYDROGENASE 12A1, MITOCHONDRIAL"/>
    <property type="match status" value="1"/>
</dbReference>
<dbReference type="EMBL" id="JAGKQM010002920">
    <property type="protein sequence ID" value="KAH0842724.1"/>
    <property type="molecule type" value="Genomic_DNA"/>
</dbReference>
<evidence type="ECO:0000313" key="4">
    <source>
        <dbReference type="EMBL" id="KAH0842724.1"/>
    </source>
</evidence>
<dbReference type="Proteomes" id="UP000824890">
    <property type="component" value="Unassembled WGS sequence"/>
</dbReference>
<evidence type="ECO:0000313" key="5">
    <source>
        <dbReference type="Proteomes" id="UP000824890"/>
    </source>
</evidence>
<sequence>IVQGKWIGSSNYNTLLDPLNGEPFIKVSEVDESGVQPFVESLSQCPKHGLHNPFKSPERYFKSPERYLISSRG</sequence>
<evidence type="ECO:0000256" key="2">
    <source>
        <dbReference type="ARBA" id="ARBA00023002"/>
    </source>
</evidence>
<comment type="caution">
    <text evidence="4">The sequence shown here is derived from an EMBL/GenBank/DDBJ whole genome shotgun (WGS) entry which is preliminary data.</text>
</comment>
<accession>A0ABQ7WZV3</accession>
<feature type="non-terminal residue" evidence="4">
    <location>
        <position position="1"/>
    </location>
</feature>
<keyword evidence="5" id="KW-1185">Reference proteome</keyword>
<proteinExistence type="inferred from homology"/>
<keyword evidence="2" id="KW-0560">Oxidoreductase</keyword>
<keyword evidence="3" id="KW-0520">NAD</keyword>
<organism evidence="4 5">
    <name type="scientific">Brassica napus</name>
    <name type="common">Rape</name>
    <dbReference type="NCBI Taxonomy" id="3708"/>
    <lineage>
        <taxon>Eukaryota</taxon>
        <taxon>Viridiplantae</taxon>
        <taxon>Streptophyta</taxon>
        <taxon>Embryophyta</taxon>
        <taxon>Tracheophyta</taxon>
        <taxon>Spermatophyta</taxon>
        <taxon>Magnoliopsida</taxon>
        <taxon>eudicotyledons</taxon>
        <taxon>Gunneridae</taxon>
        <taxon>Pentapetalae</taxon>
        <taxon>rosids</taxon>
        <taxon>malvids</taxon>
        <taxon>Brassicales</taxon>
        <taxon>Brassicaceae</taxon>
        <taxon>Brassiceae</taxon>
        <taxon>Brassica</taxon>
    </lineage>
</organism>
<dbReference type="PANTHER" id="PTHR43521">
    <property type="entry name" value="ALPHA-AMINOADIPIC SEMIALDEHYDE DEHYDROGENASE"/>
    <property type="match status" value="1"/>
</dbReference>
<dbReference type="InterPro" id="IPR044638">
    <property type="entry name" value="ALDH7A1-like"/>
</dbReference>
<gene>
    <name evidence="4" type="ORF">HID58_092095</name>
</gene>
<evidence type="ECO:0000256" key="1">
    <source>
        <dbReference type="ARBA" id="ARBA00009986"/>
    </source>
</evidence>
<comment type="similarity">
    <text evidence="1">Belongs to the aldehyde dehydrogenase family.</text>
</comment>
<evidence type="ECO:0000256" key="3">
    <source>
        <dbReference type="ARBA" id="ARBA00023027"/>
    </source>
</evidence>
<reference evidence="4 5" key="1">
    <citation type="submission" date="2021-05" db="EMBL/GenBank/DDBJ databases">
        <title>Genome Assembly of Synthetic Allotetraploid Brassica napus Reveals Homoeologous Exchanges between Subgenomes.</title>
        <authorList>
            <person name="Davis J.T."/>
        </authorList>
    </citation>
    <scope>NUCLEOTIDE SEQUENCE [LARGE SCALE GENOMIC DNA]</scope>
    <source>
        <strain evidence="5">cv. Da-Ae</strain>
        <tissue evidence="4">Seedling</tissue>
    </source>
</reference>
<name>A0ABQ7WZV3_BRANA</name>